<keyword evidence="2" id="KW-1185">Reference proteome</keyword>
<dbReference type="AlphaFoldDB" id="A0A5C3NNC7"/>
<dbReference type="InParanoid" id="A0A5C3NNC7"/>
<evidence type="ECO:0000313" key="1">
    <source>
        <dbReference type="EMBL" id="TFK77788.1"/>
    </source>
</evidence>
<sequence>MSVQVFNMTMASKHCISPPPQFITHHIFQLLMSDTPTLWSLLFNKDINGSSWGPSKKHSAAQFSCNIWLNIYTHSQDKGATLSKYHICTLESRKKKGASEHEYVFVHIFTIQEDKLCSPKLVGYMMVEQMVAKVMNALTNYTKAAFSALASSVDKIPAHDSICYIPCP</sequence>
<proteinExistence type="predicted"/>
<name>A0A5C3NNC7_9APHY</name>
<protein>
    <submittedName>
        <fullName evidence="1">Uncharacterized protein</fullName>
    </submittedName>
</protein>
<evidence type="ECO:0000313" key="2">
    <source>
        <dbReference type="Proteomes" id="UP000308197"/>
    </source>
</evidence>
<gene>
    <name evidence="1" type="ORF">K466DRAFT_607700</name>
</gene>
<dbReference type="EMBL" id="ML213157">
    <property type="protein sequence ID" value="TFK77788.1"/>
    <property type="molecule type" value="Genomic_DNA"/>
</dbReference>
<accession>A0A5C3NNC7</accession>
<reference evidence="1 2" key="1">
    <citation type="journal article" date="2019" name="Nat. Ecol. Evol.">
        <title>Megaphylogeny resolves global patterns of mushroom evolution.</title>
        <authorList>
            <person name="Varga T."/>
            <person name="Krizsan K."/>
            <person name="Foldi C."/>
            <person name="Dima B."/>
            <person name="Sanchez-Garcia M."/>
            <person name="Sanchez-Ramirez S."/>
            <person name="Szollosi G.J."/>
            <person name="Szarkandi J.G."/>
            <person name="Papp V."/>
            <person name="Albert L."/>
            <person name="Andreopoulos W."/>
            <person name="Angelini C."/>
            <person name="Antonin V."/>
            <person name="Barry K.W."/>
            <person name="Bougher N.L."/>
            <person name="Buchanan P."/>
            <person name="Buyck B."/>
            <person name="Bense V."/>
            <person name="Catcheside P."/>
            <person name="Chovatia M."/>
            <person name="Cooper J."/>
            <person name="Damon W."/>
            <person name="Desjardin D."/>
            <person name="Finy P."/>
            <person name="Geml J."/>
            <person name="Haridas S."/>
            <person name="Hughes K."/>
            <person name="Justo A."/>
            <person name="Karasinski D."/>
            <person name="Kautmanova I."/>
            <person name="Kiss B."/>
            <person name="Kocsube S."/>
            <person name="Kotiranta H."/>
            <person name="LaButti K.M."/>
            <person name="Lechner B.E."/>
            <person name="Liimatainen K."/>
            <person name="Lipzen A."/>
            <person name="Lukacs Z."/>
            <person name="Mihaltcheva S."/>
            <person name="Morgado L.N."/>
            <person name="Niskanen T."/>
            <person name="Noordeloos M.E."/>
            <person name="Ohm R.A."/>
            <person name="Ortiz-Santana B."/>
            <person name="Ovrebo C."/>
            <person name="Racz N."/>
            <person name="Riley R."/>
            <person name="Savchenko A."/>
            <person name="Shiryaev A."/>
            <person name="Soop K."/>
            <person name="Spirin V."/>
            <person name="Szebenyi C."/>
            <person name="Tomsovsky M."/>
            <person name="Tulloss R.E."/>
            <person name="Uehling J."/>
            <person name="Grigoriev I.V."/>
            <person name="Vagvolgyi C."/>
            <person name="Papp T."/>
            <person name="Martin F.M."/>
            <person name="Miettinen O."/>
            <person name="Hibbett D.S."/>
            <person name="Nagy L.G."/>
        </authorList>
    </citation>
    <scope>NUCLEOTIDE SEQUENCE [LARGE SCALE GENOMIC DNA]</scope>
    <source>
        <strain evidence="1 2">HHB13444</strain>
    </source>
</reference>
<organism evidence="1 2">
    <name type="scientific">Polyporus arcularius HHB13444</name>
    <dbReference type="NCBI Taxonomy" id="1314778"/>
    <lineage>
        <taxon>Eukaryota</taxon>
        <taxon>Fungi</taxon>
        <taxon>Dikarya</taxon>
        <taxon>Basidiomycota</taxon>
        <taxon>Agaricomycotina</taxon>
        <taxon>Agaricomycetes</taxon>
        <taxon>Polyporales</taxon>
        <taxon>Polyporaceae</taxon>
        <taxon>Polyporus</taxon>
    </lineage>
</organism>
<dbReference type="Proteomes" id="UP000308197">
    <property type="component" value="Unassembled WGS sequence"/>
</dbReference>